<feature type="domain" description="Glutaredoxin" evidence="4">
    <location>
        <begin position="95"/>
        <end position="156"/>
    </location>
</feature>
<keyword evidence="1" id="KW-1015">Disulfide bond</keyword>
<evidence type="ECO:0000259" key="4">
    <source>
        <dbReference type="Pfam" id="PF00462"/>
    </source>
</evidence>
<feature type="region of interest" description="Disordered" evidence="3">
    <location>
        <begin position="1"/>
        <end position="32"/>
    </location>
</feature>
<dbReference type="InterPro" id="IPR011767">
    <property type="entry name" value="GLR_AS"/>
</dbReference>
<sequence>MLASRATRAPVQRQAAAHSTSVSRINIRQPARTQQIARAQGSNNPVEGAINWLTVALKNSPINEGKKALAKAQAGDYDEKAVRGKIEGLIKDNKVMVFSWSGCPFCKNAKALLSDVGADFTALELDTLGQEGKQIRAELAAMTERTSVPNIWIAGKNVGGCNDGPGVMTLHKQGELVPMLKAAGALA</sequence>
<dbReference type="Pfam" id="PF00462">
    <property type="entry name" value="Glutaredoxin"/>
    <property type="match status" value="1"/>
</dbReference>
<accession>A0A383W3I8</accession>
<dbReference type="InterPro" id="IPR036249">
    <property type="entry name" value="Thioredoxin-like_sf"/>
</dbReference>
<dbReference type="GO" id="GO:0005737">
    <property type="term" value="C:cytoplasm"/>
    <property type="evidence" value="ECO:0007669"/>
    <property type="project" value="TreeGrafter"/>
</dbReference>
<reference evidence="5 6" key="1">
    <citation type="submission" date="2016-10" db="EMBL/GenBank/DDBJ databases">
        <authorList>
            <person name="Cai Z."/>
        </authorList>
    </citation>
    <scope>NUCLEOTIDE SEQUENCE [LARGE SCALE GENOMIC DNA]</scope>
</reference>
<dbReference type="InterPro" id="IPR002109">
    <property type="entry name" value="Glutaredoxin"/>
</dbReference>
<dbReference type="InterPro" id="IPR014025">
    <property type="entry name" value="Glutaredoxin_subgr"/>
</dbReference>
<dbReference type="SUPFAM" id="SSF52833">
    <property type="entry name" value="Thioredoxin-like"/>
    <property type="match status" value="1"/>
</dbReference>
<evidence type="ECO:0000256" key="2">
    <source>
        <dbReference type="ARBA" id="ARBA00023284"/>
    </source>
</evidence>
<dbReference type="PROSITE" id="PS51354">
    <property type="entry name" value="GLUTAREDOXIN_2"/>
    <property type="match status" value="1"/>
</dbReference>
<dbReference type="Proteomes" id="UP000256970">
    <property type="component" value="Unassembled WGS sequence"/>
</dbReference>
<evidence type="ECO:0000256" key="3">
    <source>
        <dbReference type="SAM" id="MobiDB-lite"/>
    </source>
</evidence>
<evidence type="ECO:0000313" key="6">
    <source>
        <dbReference type="Proteomes" id="UP000256970"/>
    </source>
</evidence>
<dbReference type="AlphaFoldDB" id="A0A383W3I8"/>
<evidence type="ECO:0000313" key="5">
    <source>
        <dbReference type="EMBL" id="SZX71226.1"/>
    </source>
</evidence>
<name>A0A383W3I8_TETOB</name>
<organism evidence="5 6">
    <name type="scientific">Tetradesmus obliquus</name>
    <name type="common">Green alga</name>
    <name type="synonym">Acutodesmus obliquus</name>
    <dbReference type="NCBI Taxonomy" id="3088"/>
    <lineage>
        <taxon>Eukaryota</taxon>
        <taxon>Viridiplantae</taxon>
        <taxon>Chlorophyta</taxon>
        <taxon>core chlorophytes</taxon>
        <taxon>Chlorophyceae</taxon>
        <taxon>CS clade</taxon>
        <taxon>Sphaeropleales</taxon>
        <taxon>Scenedesmaceae</taxon>
        <taxon>Tetradesmus</taxon>
    </lineage>
</organism>
<dbReference type="OrthoDB" id="537420at2759"/>
<gene>
    <name evidence="5" type="ORF">BQ4739_LOCUS11362</name>
</gene>
<dbReference type="PROSITE" id="PS00195">
    <property type="entry name" value="GLUTAREDOXIN_1"/>
    <property type="match status" value="1"/>
</dbReference>
<dbReference type="GO" id="GO:0034599">
    <property type="term" value="P:cellular response to oxidative stress"/>
    <property type="evidence" value="ECO:0007669"/>
    <property type="project" value="TreeGrafter"/>
</dbReference>
<feature type="compositionally biased region" description="Polar residues" evidence="3">
    <location>
        <begin position="17"/>
        <end position="32"/>
    </location>
</feature>
<dbReference type="GO" id="GO:0015038">
    <property type="term" value="F:glutathione disulfide oxidoreductase activity"/>
    <property type="evidence" value="ECO:0007669"/>
    <property type="project" value="TreeGrafter"/>
</dbReference>
<dbReference type="Gene3D" id="3.40.30.10">
    <property type="entry name" value="Glutaredoxin"/>
    <property type="match status" value="1"/>
</dbReference>
<keyword evidence="6" id="KW-1185">Reference proteome</keyword>
<proteinExistence type="predicted"/>
<dbReference type="EMBL" id="FNXT01001036">
    <property type="protein sequence ID" value="SZX71226.1"/>
    <property type="molecule type" value="Genomic_DNA"/>
</dbReference>
<protein>
    <recommendedName>
        <fullName evidence="4">Glutaredoxin domain-containing protein</fullName>
    </recommendedName>
</protein>
<dbReference type="STRING" id="3088.A0A383W3I8"/>
<dbReference type="CDD" id="cd03419">
    <property type="entry name" value="GRX_GRXh_1_2_like"/>
    <property type="match status" value="1"/>
</dbReference>
<dbReference type="PANTHER" id="PTHR45694">
    <property type="entry name" value="GLUTAREDOXIN 2"/>
    <property type="match status" value="1"/>
</dbReference>
<dbReference type="PRINTS" id="PR00160">
    <property type="entry name" value="GLUTAREDOXIN"/>
</dbReference>
<dbReference type="PANTHER" id="PTHR45694:SF18">
    <property type="entry name" value="GLUTAREDOXIN-1-RELATED"/>
    <property type="match status" value="1"/>
</dbReference>
<evidence type="ECO:0000256" key="1">
    <source>
        <dbReference type="ARBA" id="ARBA00023157"/>
    </source>
</evidence>
<keyword evidence="2" id="KW-0676">Redox-active center</keyword>